<gene>
    <name evidence="1" type="ORF">HDF15_002538</name>
</gene>
<evidence type="ECO:0000313" key="1">
    <source>
        <dbReference type="EMBL" id="MBB5064187.1"/>
    </source>
</evidence>
<dbReference type="EMBL" id="JACHIO010000009">
    <property type="protein sequence ID" value="MBB5064187.1"/>
    <property type="molecule type" value="Genomic_DNA"/>
</dbReference>
<evidence type="ECO:0000313" key="2">
    <source>
        <dbReference type="Proteomes" id="UP000584867"/>
    </source>
</evidence>
<dbReference type="AlphaFoldDB" id="A0A7W8E9W6"/>
<proteinExistence type="predicted"/>
<organism evidence="1 2">
    <name type="scientific">Granulicella mallensis</name>
    <dbReference type="NCBI Taxonomy" id="940614"/>
    <lineage>
        <taxon>Bacteria</taxon>
        <taxon>Pseudomonadati</taxon>
        <taxon>Acidobacteriota</taxon>
        <taxon>Terriglobia</taxon>
        <taxon>Terriglobales</taxon>
        <taxon>Acidobacteriaceae</taxon>
        <taxon>Granulicella</taxon>
    </lineage>
</organism>
<evidence type="ECO:0008006" key="3">
    <source>
        <dbReference type="Google" id="ProtNLM"/>
    </source>
</evidence>
<reference evidence="1 2" key="1">
    <citation type="submission" date="2020-08" db="EMBL/GenBank/DDBJ databases">
        <title>Genomic Encyclopedia of Type Strains, Phase IV (KMG-V): Genome sequencing to study the core and pangenomes of soil and plant-associated prokaryotes.</title>
        <authorList>
            <person name="Whitman W."/>
        </authorList>
    </citation>
    <scope>NUCLEOTIDE SEQUENCE [LARGE SCALE GENOMIC DNA]</scope>
    <source>
        <strain evidence="1 2">X5P3</strain>
    </source>
</reference>
<accession>A0A7W8E9W6</accession>
<sequence>MVAVKVDIKAAQQRLGHSRPTTLLIHYEQVLDESADMAAGLLSGQLGKTIPAEFAVNSVAV</sequence>
<dbReference type="Proteomes" id="UP000584867">
    <property type="component" value="Unassembled WGS sequence"/>
</dbReference>
<protein>
    <recommendedName>
        <fullName evidence="3">Integrase family protein</fullName>
    </recommendedName>
</protein>
<comment type="caution">
    <text evidence="1">The sequence shown here is derived from an EMBL/GenBank/DDBJ whole genome shotgun (WGS) entry which is preliminary data.</text>
</comment>
<name>A0A7W8E9W6_9BACT</name>